<proteinExistence type="predicted"/>
<protein>
    <submittedName>
        <fullName evidence="1">Uncharacterized protein</fullName>
    </submittedName>
</protein>
<organism evidence="1 2">
    <name type="scientific">Iphiclides podalirius</name>
    <name type="common">scarce swallowtail</name>
    <dbReference type="NCBI Taxonomy" id="110791"/>
    <lineage>
        <taxon>Eukaryota</taxon>
        <taxon>Metazoa</taxon>
        <taxon>Ecdysozoa</taxon>
        <taxon>Arthropoda</taxon>
        <taxon>Hexapoda</taxon>
        <taxon>Insecta</taxon>
        <taxon>Pterygota</taxon>
        <taxon>Neoptera</taxon>
        <taxon>Endopterygota</taxon>
        <taxon>Lepidoptera</taxon>
        <taxon>Glossata</taxon>
        <taxon>Ditrysia</taxon>
        <taxon>Papilionoidea</taxon>
        <taxon>Papilionidae</taxon>
        <taxon>Papilioninae</taxon>
        <taxon>Iphiclides</taxon>
    </lineage>
</organism>
<dbReference type="EMBL" id="OW152831">
    <property type="protein sequence ID" value="CAH2049200.1"/>
    <property type="molecule type" value="Genomic_DNA"/>
</dbReference>
<keyword evidence="2" id="KW-1185">Reference proteome</keyword>
<evidence type="ECO:0000313" key="1">
    <source>
        <dbReference type="EMBL" id="CAH2049200.1"/>
    </source>
</evidence>
<name>A0ABN8I8H0_9NEOP</name>
<dbReference type="Proteomes" id="UP000837857">
    <property type="component" value="Chromosome 19"/>
</dbReference>
<sequence>MRVSVRAFGYVASGGHIRFLEALSIQLPYCGAWLTGLTRPTKRPQGNSKRATNEARLKRKFVGEGAIPRRFVCSLVFKGKGEDPSCALADALSFLRPQEDTWEEKPLIYSCLREINGSRRGV</sequence>
<accession>A0ABN8I8H0</accession>
<evidence type="ECO:0000313" key="2">
    <source>
        <dbReference type="Proteomes" id="UP000837857"/>
    </source>
</evidence>
<gene>
    <name evidence="1" type="ORF">IPOD504_LOCUS6678</name>
</gene>
<reference evidence="1" key="1">
    <citation type="submission" date="2022-03" db="EMBL/GenBank/DDBJ databases">
        <authorList>
            <person name="Martin H S."/>
        </authorList>
    </citation>
    <scope>NUCLEOTIDE SEQUENCE</scope>
</reference>
<feature type="non-terminal residue" evidence="1">
    <location>
        <position position="1"/>
    </location>
</feature>